<evidence type="ECO:0000256" key="5">
    <source>
        <dbReference type="ARBA" id="ARBA00022833"/>
    </source>
</evidence>
<keyword evidence="3" id="KW-0479">Metal-binding</keyword>
<evidence type="ECO:0000256" key="7">
    <source>
        <dbReference type="SAM" id="MobiDB-lite"/>
    </source>
</evidence>
<dbReference type="InterPro" id="IPR041679">
    <property type="entry name" value="DNA2/NAM7-like_C"/>
</dbReference>
<dbReference type="InterPro" id="IPR046439">
    <property type="entry name" value="ZF_RZ_dom"/>
</dbReference>
<dbReference type="Proteomes" id="UP000646827">
    <property type="component" value="Unassembled WGS sequence"/>
</dbReference>
<feature type="region of interest" description="Disordered" evidence="7">
    <location>
        <begin position="477"/>
        <end position="496"/>
    </location>
</feature>
<evidence type="ECO:0000259" key="8">
    <source>
        <dbReference type="PROSITE" id="PS51981"/>
    </source>
</evidence>
<keyword evidence="6" id="KW-0391">Immunity</keyword>
<dbReference type="InterPro" id="IPR027417">
    <property type="entry name" value="P-loop_NTPase"/>
</dbReference>
<sequence length="1981" mass="222711">MLHSEVVSGFRRSQFHPTSSSQYHHSQQRPQPPPSLSSFESHLNFTPNSNSTIRTRITTTDNTDNSSNYSQLNSPTGSQPELRNQIPGPQSQTQLQMGTENQNNSVEYTPSTNKFENIKLQATHLWTSGVDLELKQVDVPKKKAPTWLADTDFGANFQWGASNSSSSSSNSFNNNNNTKPEINHHSQQQSQKSSTTDNTSEYPIHHTQSGTKMSTTTAFTTTRSFAETASKGTHLNNDDTAWSPEQEDNNVEYNQMSPPPTPYNQRPIHGFSRMVSSGPSLASQQITRPPYFTNPNNINPPVHSNSGVGNIPGLDRKMDSQIYQDLYVIESNQLESQTVPKFYHNLDEFLRQSPRMSSRTFGMLIKALNSISTLEKRSQGGNSEKSVFIRLLPNIASFTQALHGYLQWDVLTPIEMMPVLDLCSKFVNDCPRSANRIPLNLIQQTYEQIKSVFNQQDTTKAKEYLYDISASLKPESGLWGTSSSPTTSMTQQPFKTNSGRRSITEFNWDLDQVDKRPQSSGIVEGWWRTIPQLPALPDGKDLFTQIVHRIKRTPDSSIEFTEDPLFSRVVNIMNQAEIPNMRVYLMIQYMLLTEEMCGPIQEAMWNYLSKTKDLNHVDKSMGGGKTYFNLYMYGTTFFPTVCEPVIVLHGLNPSSHQAPREGSFAVLIRDDYRSTTSSTSNGQNETAGVLTGTVVYGHTLESSKSKRTIIIGVHLKESQLIMVGWNARYTLITADANASTIIPVLSWYHSHYEQTSDTLPTLATTLLTPASSKHSGQMDDYRDFPDYLYSSELDMSCIISQEFHDRKAKFLNKGTKNFIHWPTHPDNYQAIHPSQRPSLYSLSPTQISAVQYALTHQVSVISGGEGTGKTYLCSKLVQLLHQALVSTQCFQPILVLTKNETTLDSILNQVIKQIPDLVRIGKIISGSTLIGHRQVIKAAAPNPTDPNRKQVLAMERKLAAIQGHLLSLWQYRQKVIESDPSIMITTIPPHYVVALQYGYTQHMKGGVQPNKEYPLEDIWNIWMGGLTKKQKECPDFSSTYQAINGSAVSETGQFIPPIIEREYFMDRCGWIERKSPRVGNISHAEHWPFVNSENGSHIRMEMKHAWSSVKPNGLWDMSQEDKSKLQQRIIDALLKVIDININGMLSQQVQAAKIVEEARLQKWTSICRFSRVIGVTADFAAANHKAIESLWPRVVIMDEAQSIPESIALPFVLGSRVQHVIMVGDAHARQRPTIHNPKLKGDPKNFDVSLFERWRLGGGYMIRLEEQWRMCSDIVGIHDSLATPEADRKLLITAPIAGENKGDNCTLDLEGLEDRAYFIDYQEVKENDEVIELHGPSFNNKIIKKSDIDEARFLAHLALYLYQQNYKASQITVLTESLTQKALVRMAIKELVSSSTTFKFHDINIAFVDTVNNYVGKESHFVILSLAMPCGEPIPEGNISLALSRARSGLYIVGRIPELVNTGWNSVIQYMKGRGLCGPQLKLHCKKHSDQVTLVSNMHDFQSIKNGGCSQLCNTLLDCGHVCAESCHHLKHTYIMCQKECNRQRPLGCNHKCLNKCYQCLKHCPPCDIVTETARPCGHFISGPCQKLHDLIKSRPCTEIVQHTLPCGHEKQVACHQVTSSKSHDIACEVIVEKALPCGHIVQQPCSYQPICTERCSERLDCGHPCPERCDMDHQLHKRAVCMASCPKQLICGHYCAKGCANPDEHTDRCLEQCQHVCCHGYRCGRECWEVCNECVEDCPYSCEHLQCTKKCHEVILINHKTKCDRPPCNEHCSKTLGCGHACVGLCGESCPPCKECNPEKTCSISLRSLSEFEQDELVYMLPECGCVFAVDSLDLYFKNQAKNGEHTAIKLWQCPSCQKPIYTALRYNMYIKTEIALVNQIKAHQEDIRQAISQKEKTDIIQAMNQETQTSMNNIVGGRWFVCQNGHPYFIGNCGGATQISSCPQCGAVIGGLQHKVVESNRFYGEFDGSFKPAWPGQPQ</sequence>
<feature type="compositionally biased region" description="Low complexity" evidence="7">
    <location>
        <begin position="162"/>
        <end position="177"/>
    </location>
</feature>
<feature type="compositionally biased region" description="Low complexity" evidence="7">
    <location>
        <begin position="481"/>
        <end position="493"/>
    </location>
</feature>
<gene>
    <name evidence="9" type="ORF">INT45_009077</name>
</gene>
<keyword evidence="2" id="KW-0963">Cytoplasm</keyword>
<feature type="compositionally biased region" description="Low complexity" evidence="7">
    <location>
        <begin position="16"/>
        <end position="29"/>
    </location>
</feature>
<feature type="compositionally biased region" description="Polar residues" evidence="7">
    <location>
        <begin position="195"/>
        <end position="213"/>
    </location>
</feature>
<dbReference type="OrthoDB" id="2423195at2759"/>
<dbReference type="GO" id="GO:0008270">
    <property type="term" value="F:zinc ion binding"/>
    <property type="evidence" value="ECO:0007669"/>
    <property type="project" value="UniProtKB-KW"/>
</dbReference>
<name>A0A8H7RVB6_9FUNG</name>
<proteinExistence type="predicted"/>
<feature type="region of interest" description="Disordered" evidence="7">
    <location>
        <begin position="161"/>
        <end position="215"/>
    </location>
</feature>
<dbReference type="Gene3D" id="3.40.50.300">
    <property type="entry name" value="P-loop containing nucleotide triphosphate hydrolases"/>
    <property type="match status" value="3"/>
</dbReference>
<reference evidence="9 10" key="1">
    <citation type="submission" date="2020-12" db="EMBL/GenBank/DDBJ databases">
        <title>Metabolic potential, ecology and presence of endohyphal bacteria is reflected in genomic diversity of Mucoromycotina.</title>
        <authorList>
            <person name="Muszewska A."/>
            <person name="Okrasinska A."/>
            <person name="Steczkiewicz K."/>
            <person name="Drgas O."/>
            <person name="Orlowska M."/>
            <person name="Perlinska-Lenart U."/>
            <person name="Aleksandrzak-Piekarczyk T."/>
            <person name="Szatraj K."/>
            <person name="Zielenkiewicz U."/>
            <person name="Pilsyk S."/>
            <person name="Malc E."/>
            <person name="Mieczkowski P."/>
            <person name="Kruszewska J.S."/>
            <person name="Biernat P."/>
            <person name="Pawlowska J."/>
        </authorList>
    </citation>
    <scope>NUCLEOTIDE SEQUENCE [LARGE SCALE GENOMIC DNA]</scope>
    <source>
        <strain evidence="9 10">CBS 142.35</strain>
    </source>
</reference>
<dbReference type="GO" id="GO:0002376">
    <property type="term" value="P:immune system process"/>
    <property type="evidence" value="ECO:0007669"/>
    <property type="project" value="UniProtKB-KW"/>
</dbReference>
<dbReference type="Pfam" id="PF20173">
    <property type="entry name" value="ZnF_RZ-type"/>
    <property type="match status" value="1"/>
</dbReference>
<dbReference type="PANTHER" id="PTHR10887:SF341">
    <property type="entry name" value="NFX1-TYPE ZINC FINGER-CONTAINING PROTEIN 1"/>
    <property type="match status" value="1"/>
</dbReference>
<feature type="region of interest" description="Disordered" evidence="7">
    <location>
        <begin position="1"/>
        <end position="107"/>
    </location>
</feature>
<evidence type="ECO:0000256" key="1">
    <source>
        <dbReference type="ARBA" id="ARBA00004496"/>
    </source>
</evidence>
<organism evidence="9 10">
    <name type="scientific">Circinella minor</name>
    <dbReference type="NCBI Taxonomy" id="1195481"/>
    <lineage>
        <taxon>Eukaryota</taxon>
        <taxon>Fungi</taxon>
        <taxon>Fungi incertae sedis</taxon>
        <taxon>Mucoromycota</taxon>
        <taxon>Mucoromycotina</taxon>
        <taxon>Mucoromycetes</taxon>
        <taxon>Mucorales</taxon>
        <taxon>Lichtheimiaceae</taxon>
        <taxon>Circinella</taxon>
    </lineage>
</organism>
<evidence type="ECO:0000313" key="10">
    <source>
        <dbReference type="Proteomes" id="UP000646827"/>
    </source>
</evidence>
<dbReference type="PROSITE" id="PS51981">
    <property type="entry name" value="ZF_RZ"/>
    <property type="match status" value="1"/>
</dbReference>
<protein>
    <recommendedName>
        <fullName evidence="8">RZ-type domain-containing protein</fullName>
    </recommendedName>
</protein>
<dbReference type="SUPFAM" id="SSF52540">
    <property type="entry name" value="P-loop containing nucleoside triphosphate hydrolases"/>
    <property type="match status" value="1"/>
</dbReference>
<dbReference type="Pfam" id="PF13087">
    <property type="entry name" value="AAA_12"/>
    <property type="match status" value="1"/>
</dbReference>
<evidence type="ECO:0000256" key="4">
    <source>
        <dbReference type="ARBA" id="ARBA00022771"/>
    </source>
</evidence>
<evidence type="ECO:0000256" key="3">
    <source>
        <dbReference type="ARBA" id="ARBA00022723"/>
    </source>
</evidence>
<dbReference type="GO" id="GO:0031048">
    <property type="term" value="P:regulatory ncRNA-mediated heterochromatin formation"/>
    <property type="evidence" value="ECO:0007669"/>
    <property type="project" value="TreeGrafter"/>
</dbReference>
<keyword evidence="10" id="KW-1185">Reference proteome</keyword>
<feature type="compositionally biased region" description="Low complexity" evidence="7">
    <location>
        <begin position="48"/>
        <end position="68"/>
    </location>
</feature>
<comment type="caution">
    <text evidence="9">The sequence shown here is derived from an EMBL/GenBank/DDBJ whole genome shotgun (WGS) entry which is preliminary data.</text>
</comment>
<evidence type="ECO:0000256" key="2">
    <source>
        <dbReference type="ARBA" id="ARBA00022490"/>
    </source>
</evidence>
<dbReference type="PANTHER" id="PTHR10887">
    <property type="entry name" value="DNA2/NAM7 HELICASE FAMILY"/>
    <property type="match status" value="1"/>
</dbReference>
<evidence type="ECO:0000313" key="9">
    <source>
        <dbReference type="EMBL" id="KAG2217714.1"/>
    </source>
</evidence>
<feature type="domain" description="RZ-type" evidence="8">
    <location>
        <begin position="1893"/>
        <end position="1971"/>
    </location>
</feature>
<keyword evidence="4" id="KW-0863">Zinc-finger</keyword>
<dbReference type="GO" id="GO:0031380">
    <property type="term" value="C:nuclear RNA-directed RNA polymerase complex"/>
    <property type="evidence" value="ECO:0007669"/>
    <property type="project" value="TreeGrafter"/>
</dbReference>
<evidence type="ECO:0000256" key="6">
    <source>
        <dbReference type="ARBA" id="ARBA00022859"/>
    </source>
</evidence>
<dbReference type="InterPro" id="IPR045055">
    <property type="entry name" value="DNA2/NAM7-like"/>
</dbReference>
<accession>A0A8H7RVB6</accession>
<comment type="subcellular location">
    <subcellularLocation>
        <location evidence="1">Cytoplasm</location>
    </subcellularLocation>
</comment>
<dbReference type="GO" id="GO:0005737">
    <property type="term" value="C:cytoplasm"/>
    <property type="evidence" value="ECO:0007669"/>
    <property type="project" value="UniProtKB-SubCell"/>
</dbReference>
<keyword evidence="5" id="KW-0862">Zinc</keyword>
<dbReference type="EMBL" id="JAEPRB010000278">
    <property type="protein sequence ID" value="KAG2217714.1"/>
    <property type="molecule type" value="Genomic_DNA"/>
</dbReference>
<feature type="compositionally biased region" description="Polar residues" evidence="7">
    <location>
        <begin position="69"/>
        <end position="107"/>
    </location>
</feature>